<keyword evidence="4" id="KW-1185">Reference proteome</keyword>
<dbReference type="STRING" id="888268.A0A1E5VDJ3"/>
<protein>
    <submittedName>
        <fullName evidence="3">Uncharacterized protein</fullName>
    </submittedName>
</protein>
<feature type="compositionally biased region" description="Basic and acidic residues" evidence="1">
    <location>
        <begin position="28"/>
        <end position="48"/>
    </location>
</feature>
<feature type="transmembrane region" description="Helical" evidence="2">
    <location>
        <begin position="104"/>
        <end position="128"/>
    </location>
</feature>
<dbReference type="AlphaFoldDB" id="A0A1E5VDJ3"/>
<reference evidence="3 4" key="1">
    <citation type="submission" date="2016-09" db="EMBL/GenBank/DDBJ databases">
        <title>The draft genome of Dichanthelium oligosanthes: A C3 panicoid grass species.</title>
        <authorList>
            <person name="Studer A.J."/>
            <person name="Schnable J.C."/>
            <person name="Brutnell T.P."/>
        </authorList>
    </citation>
    <scope>NUCLEOTIDE SEQUENCE [LARGE SCALE GENOMIC DNA]</scope>
    <source>
        <strain evidence="4">cv. Kellogg 1175</strain>
        <tissue evidence="3">Leaf</tissue>
    </source>
</reference>
<feature type="transmembrane region" description="Helical" evidence="2">
    <location>
        <begin position="60"/>
        <end position="80"/>
    </location>
</feature>
<keyword evidence="2" id="KW-0812">Transmembrane</keyword>
<sequence>MTVPDSPRDGRVRRSLIIESPGTPIDAGADKSRQLQDHRSPRQGIDRPVGDIALSQSTQLGLAPALFGVLSFVLAVLAELNKPPYGTPIQGRDVVVRRFPRDPAVALGALSALAAACSAALGALAVFFPYGGRCVPLKALLGHTTLYVFLHVAVGVTVAGVGTTVWATATEAMHHVRNVHRDLSKDYFDDHRGDGGAGPGIEEK</sequence>
<name>A0A1E5VDJ3_9POAL</name>
<evidence type="ECO:0000256" key="2">
    <source>
        <dbReference type="SAM" id="Phobius"/>
    </source>
</evidence>
<accession>A0A1E5VDJ3</accession>
<gene>
    <name evidence="3" type="ORF">BAE44_0015765</name>
</gene>
<evidence type="ECO:0000313" key="3">
    <source>
        <dbReference type="EMBL" id="OEL23218.1"/>
    </source>
</evidence>
<dbReference type="EMBL" id="LWDX02043125">
    <property type="protein sequence ID" value="OEL23218.1"/>
    <property type="molecule type" value="Genomic_DNA"/>
</dbReference>
<feature type="region of interest" description="Disordered" evidence="1">
    <location>
        <begin position="1"/>
        <end position="48"/>
    </location>
</feature>
<comment type="caution">
    <text evidence="3">The sequence shown here is derived from an EMBL/GenBank/DDBJ whole genome shotgun (WGS) entry which is preliminary data.</text>
</comment>
<evidence type="ECO:0000256" key="1">
    <source>
        <dbReference type="SAM" id="MobiDB-lite"/>
    </source>
</evidence>
<evidence type="ECO:0000313" key="4">
    <source>
        <dbReference type="Proteomes" id="UP000095767"/>
    </source>
</evidence>
<feature type="transmembrane region" description="Helical" evidence="2">
    <location>
        <begin position="148"/>
        <end position="169"/>
    </location>
</feature>
<proteinExistence type="predicted"/>
<dbReference type="OrthoDB" id="1931917at2759"/>
<keyword evidence="2" id="KW-1133">Transmembrane helix</keyword>
<dbReference type="Proteomes" id="UP000095767">
    <property type="component" value="Unassembled WGS sequence"/>
</dbReference>
<keyword evidence="2" id="KW-0472">Membrane</keyword>
<feature type="compositionally biased region" description="Basic and acidic residues" evidence="1">
    <location>
        <begin position="1"/>
        <end position="12"/>
    </location>
</feature>
<organism evidence="3 4">
    <name type="scientific">Dichanthelium oligosanthes</name>
    <dbReference type="NCBI Taxonomy" id="888268"/>
    <lineage>
        <taxon>Eukaryota</taxon>
        <taxon>Viridiplantae</taxon>
        <taxon>Streptophyta</taxon>
        <taxon>Embryophyta</taxon>
        <taxon>Tracheophyta</taxon>
        <taxon>Spermatophyta</taxon>
        <taxon>Magnoliopsida</taxon>
        <taxon>Liliopsida</taxon>
        <taxon>Poales</taxon>
        <taxon>Poaceae</taxon>
        <taxon>PACMAD clade</taxon>
        <taxon>Panicoideae</taxon>
        <taxon>Panicodae</taxon>
        <taxon>Paniceae</taxon>
        <taxon>Dichantheliinae</taxon>
        <taxon>Dichanthelium</taxon>
    </lineage>
</organism>